<keyword evidence="3" id="KW-1185">Reference proteome</keyword>
<reference evidence="2 3" key="1">
    <citation type="submission" date="2021-01" db="EMBL/GenBank/DDBJ databases">
        <title>Genomic Encyclopedia of Type Strains, Phase IV (KMG-IV): sequencing the most valuable type-strain genomes for metagenomic binning, comparative biology and taxonomic classification.</title>
        <authorList>
            <person name="Goeker M."/>
        </authorList>
    </citation>
    <scope>NUCLEOTIDE SEQUENCE [LARGE SCALE GENOMIC DNA]</scope>
    <source>
        <strain evidence="2 3">DSM 27382</strain>
    </source>
</reference>
<name>A0ABS2PQ27_9STRE</name>
<evidence type="ECO:0008006" key="4">
    <source>
        <dbReference type="Google" id="ProtNLM"/>
    </source>
</evidence>
<dbReference type="RefSeq" id="WP_205008918.1">
    <property type="nucleotide sequence ID" value="NZ_JAFBEH010000004.1"/>
</dbReference>
<keyword evidence="1" id="KW-0175">Coiled coil</keyword>
<accession>A0ABS2PQ27</accession>
<dbReference type="Pfam" id="PF19390">
    <property type="entry name" value="DUF5965"/>
    <property type="match status" value="1"/>
</dbReference>
<proteinExistence type="predicted"/>
<gene>
    <name evidence="2" type="ORF">JOC28_000345</name>
</gene>
<protein>
    <recommendedName>
        <fullName evidence="4">DUF3847 domain-containing protein</fullName>
    </recommendedName>
</protein>
<dbReference type="InterPro" id="IPR046009">
    <property type="entry name" value="DUF5965"/>
</dbReference>
<feature type="coiled-coil region" evidence="1">
    <location>
        <begin position="4"/>
        <end position="38"/>
    </location>
</feature>
<evidence type="ECO:0000256" key="1">
    <source>
        <dbReference type="SAM" id="Coils"/>
    </source>
</evidence>
<dbReference type="Proteomes" id="UP000697472">
    <property type="component" value="Unassembled WGS sequence"/>
</dbReference>
<dbReference type="EMBL" id="JAFBEH010000004">
    <property type="protein sequence ID" value="MBM7642053.1"/>
    <property type="molecule type" value="Genomic_DNA"/>
</dbReference>
<organism evidence="2 3">
    <name type="scientific">Streptococcus loxodontisalivarius</name>
    <dbReference type="NCBI Taxonomy" id="1349415"/>
    <lineage>
        <taxon>Bacteria</taxon>
        <taxon>Bacillati</taxon>
        <taxon>Bacillota</taxon>
        <taxon>Bacilli</taxon>
        <taxon>Lactobacillales</taxon>
        <taxon>Streptococcaceae</taxon>
        <taxon>Streptococcus</taxon>
    </lineage>
</organism>
<sequence>MSVIERLEEKVSRQREKVLKEQEKLEQYQEQLQNAMFTAFMRRQQASPLGFNQALDQAFGQEEIRNED</sequence>
<evidence type="ECO:0000313" key="3">
    <source>
        <dbReference type="Proteomes" id="UP000697472"/>
    </source>
</evidence>
<evidence type="ECO:0000313" key="2">
    <source>
        <dbReference type="EMBL" id="MBM7642053.1"/>
    </source>
</evidence>
<comment type="caution">
    <text evidence="2">The sequence shown here is derived from an EMBL/GenBank/DDBJ whole genome shotgun (WGS) entry which is preliminary data.</text>
</comment>